<accession>R7UIQ1</accession>
<feature type="compositionally biased region" description="Basic and acidic residues" evidence="1">
    <location>
        <begin position="16"/>
        <end position="39"/>
    </location>
</feature>
<keyword evidence="4" id="KW-1185">Reference proteome</keyword>
<gene>
    <name evidence="2" type="ORF">CAPTEDRAFT_215103</name>
</gene>
<feature type="region of interest" description="Disordered" evidence="1">
    <location>
        <begin position="1"/>
        <end position="72"/>
    </location>
</feature>
<sequence>MSRPSQEHSSLLPAGADDHIAMGKDIIDKDKMDKGKPNTDDFDDDDGFAEDECTLDFDDDDEVMGPDGAPSMLVYREYDGEDFAKYLEEDDLFSEDTGMSSLPRSHYSRPKRKMHGKAKKWNDSGSSEDSGNRVRSRLSQVLTLGRSRGQKETAPRPQSIHQFSYTHTKIGVDGPSTASSEDGQSSGRFQKHKSSHSDYGTTSASWWNKHKHVTHADTRETRSEIAAPPSRAADTDHKNNSLWRRFSRTLRRKQNVEYVVDDDLVPNGVKVNADFENSRL</sequence>
<feature type="compositionally biased region" description="Basic and acidic residues" evidence="1">
    <location>
        <begin position="214"/>
        <end position="223"/>
    </location>
</feature>
<dbReference type="EnsemblMetazoa" id="CapteT215103">
    <property type="protein sequence ID" value="CapteP215103"/>
    <property type="gene ID" value="CapteG215103"/>
</dbReference>
<dbReference type="EMBL" id="KB300643">
    <property type="protein sequence ID" value="ELU06444.1"/>
    <property type="molecule type" value="Genomic_DNA"/>
</dbReference>
<feature type="region of interest" description="Disordered" evidence="1">
    <location>
        <begin position="93"/>
        <end position="238"/>
    </location>
</feature>
<feature type="compositionally biased region" description="Acidic residues" evidence="1">
    <location>
        <begin position="40"/>
        <end position="64"/>
    </location>
</feature>
<reference evidence="2 4" key="2">
    <citation type="journal article" date="2013" name="Nature">
        <title>Insights into bilaterian evolution from three spiralian genomes.</title>
        <authorList>
            <person name="Simakov O."/>
            <person name="Marletaz F."/>
            <person name="Cho S.J."/>
            <person name="Edsinger-Gonzales E."/>
            <person name="Havlak P."/>
            <person name="Hellsten U."/>
            <person name="Kuo D.H."/>
            <person name="Larsson T."/>
            <person name="Lv J."/>
            <person name="Arendt D."/>
            <person name="Savage R."/>
            <person name="Osoegawa K."/>
            <person name="de Jong P."/>
            <person name="Grimwood J."/>
            <person name="Chapman J.A."/>
            <person name="Shapiro H."/>
            <person name="Aerts A."/>
            <person name="Otillar R.P."/>
            <person name="Terry A.Y."/>
            <person name="Boore J.L."/>
            <person name="Grigoriev I.V."/>
            <person name="Lindberg D.R."/>
            <person name="Seaver E.C."/>
            <person name="Weisblat D.A."/>
            <person name="Putnam N.H."/>
            <person name="Rokhsar D.S."/>
        </authorList>
    </citation>
    <scope>NUCLEOTIDE SEQUENCE</scope>
    <source>
        <strain evidence="2 4">I ESC-2004</strain>
    </source>
</reference>
<feature type="compositionally biased region" description="Polar residues" evidence="1">
    <location>
        <begin position="197"/>
        <end position="206"/>
    </location>
</feature>
<dbReference type="Proteomes" id="UP000014760">
    <property type="component" value="Unassembled WGS sequence"/>
</dbReference>
<feature type="compositionally biased region" description="Polar residues" evidence="1">
    <location>
        <begin position="176"/>
        <end position="188"/>
    </location>
</feature>
<organism evidence="2">
    <name type="scientific">Capitella teleta</name>
    <name type="common">Polychaete worm</name>
    <dbReference type="NCBI Taxonomy" id="283909"/>
    <lineage>
        <taxon>Eukaryota</taxon>
        <taxon>Metazoa</taxon>
        <taxon>Spiralia</taxon>
        <taxon>Lophotrochozoa</taxon>
        <taxon>Annelida</taxon>
        <taxon>Polychaeta</taxon>
        <taxon>Sedentaria</taxon>
        <taxon>Scolecida</taxon>
        <taxon>Capitellidae</taxon>
        <taxon>Capitella</taxon>
    </lineage>
</organism>
<reference evidence="4" key="1">
    <citation type="submission" date="2012-12" db="EMBL/GenBank/DDBJ databases">
        <authorList>
            <person name="Hellsten U."/>
            <person name="Grimwood J."/>
            <person name="Chapman J.A."/>
            <person name="Shapiro H."/>
            <person name="Aerts A."/>
            <person name="Otillar R.P."/>
            <person name="Terry A.Y."/>
            <person name="Boore J.L."/>
            <person name="Simakov O."/>
            <person name="Marletaz F."/>
            <person name="Cho S.-J."/>
            <person name="Edsinger-Gonzales E."/>
            <person name="Havlak P."/>
            <person name="Kuo D.-H."/>
            <person name="Larsson T."/>
            <person name="Lv J."/>
            <person name="Arendt D."/>
            <person name="Savage R."/>
            <person name="Osoegawa K."/>
            <person name="de Jong P."/>
            <person name="Lindberg D.R."/>
            <person name="Seaver E.C."/>
            <person name="Weisblat D.A."/>
            <person name="Putnam N.H."/>
            <person name="Grigoriev I.V."/>
            <person name="Rokhsar D.S."/>
        </authorList>
    </citation>
    <scope>NUCLEOTIDE SEQUENCE</scope>
    <source>
        <strain evidence="4">I ESC-2004</strain>
    </source>
</reference>
<evidence type="ECO:0000313" key="4">
    <source>
        <dbReference type="Proteomes" id="UP000014760"/>
    </source>
</evidence>
<protein>
    <submittedName>
        <fullName evidence="2 3">Uncharacterized protein</fullName>
    </submittedName>
</protein>
<name>R7UIQ1_CAPTE</name>
<evidence type="ECO:0000256" key="1">
    <source>
        <dbReference type="SAM" id="MobiDB-lite"/>
    </source>
</evidence>
<dbReference type="AlphaFoldDB" id="R7UIQ1"/>
<reference evidence="3" key="3">
    <citation type="submission" date="2015-06" db="UniProtKB">
        <authorList>
            <consortium name="EnsemblMetazoa"/>
        </authorList>
    </citation>
    <scope>IDENTIFICATION</scope>
</reference>
<feature type="compositionally biased region" description="Basic residues" evidence="1">
    <location>
        <begin position="106"/>
        <end position="119"/>
    </location>
</feature>
<dbReference type="HOGENOM" id="CLU_994798_0_0_1"/>
<evidence type="ECO:0000313" key="3">
    <source>
        <dbReference type="EnsemblMetazoa" id="CapteP215103"/>
    </source>
</evidence>
<evidence type="ECO:0000313" key="2">
    <source>
        <dbReference type="EMBL" id="ELU06444.1"/>
    </source>
</evidence>
<proteinExistence type="predicted"/>
<dbReference type="EMBL" id="AMQN01007411">
    <property type="status" value="NOT_ANNOTATED_CDS"/>
    <property type="molecule type" value="Genomic_DNA"/>
</dbReference>